<dbReference type="EMBL" id="LRRQ01000058">
    <property type="protein sequence ID" value="OAM90391.1"/>
    <property type="molecule type" value="Genomic_DNA"/>
</dbReference>
<sequence length="185" mass="20723">MISKTNKIYLKLHDVAFNTISRKADIGGARCFSPLTGFHLLMALLVLPESIMRIRIYAPHRFRSALWQRVAAWCALALVLLLNILAASPQAHAWIHGREFVYQLCNHDRENGVNGVASGSEQDHDDEEAGCVITQFAQGHFAHELAALFLVPDGFLCWEACREYHAQDFPATEFKYPFGCGPPVI</sequence>
<evidence type="ECO:0000256" key="1">
    <source>
        <dbReference type="SAM" id="Phobius"/>
    </source>
</evidence>
<evidence type="ECO:0000313" key="2">
    <source>
        <dbReference type="EMBL" id="OAM90391.1"/>
    </source>
</evidence>
<keyword evidence="1" id="KW-1133">Transmembrane helix</keyword>
<reference evidence="2 3" key="1">
    <citation type="submission" date="2016-01" db="EMBL/GenBank/DDBJ databases">
        <title>High potential of lignocellulose degradation of a new Verrucomicrobia species.</title>
        <authorList>
            <person name="Wang Y."/>
            <person name="Shi Y."/>
            <person name="Qiu Z."/>
            <person name="Liu S."/>
            <person name="Yang H."/>
        </authorList>
    </citation>
    <scope>NUCLEOTIDE SEQUENCE [LARGE SCALE GENOMIC DNA]</scope>
    <source>
        <strain evidence="2 3">TSB47</strain>
    </source>
</reference>
<dbReference type="AlphaFoldDB" id="A0A178IL42"/>
<keyword evidence="1" id="KW-0812">Transmembrane</keyword>
<protein>
    <submittedName>
        <fullName evidence="2">Uncharacterized protein</fullName>
    </submittedName>
</protein>
<name>A0A178IL42_9BACT</name>
<feature type="transmembrane region" description="Helical" evidence="1">
    <location>
        <begin position="70"/>
        <end position="88"/>
    </location>
</feature>
<proteinExistence type="predicted"/>
<dbReference type="Proteomes" id="UP000078486">
    <property type="component" value="Unassembled WGS sequence"/>
</dbReference>
<comment type="caution">
    <text evidence="2">The sequence shown here is derived from an EMBL/GenBank/DDBJ whole genome shotgun (WGS) entry which is preliminary data.</text>
</comment>
<evidence type="ECO:0000313" key="3">
    <source>
        <dbReference type="Proteomes" id="UP000078486"/>
    </source>
</evidence>
<gene>
    <name evidence="2" type="ORF">AW736_07895</name>
</gene>
<keyword evidence="3" id="KW-1185">Reference proteome</keyword>
<organism evidence="2 3">
    <name type="scientific">Termitidicoccus mucosus</name>
    <dbReference type="NCBI Taxonomy" id="1184151"/>
    <lineage>
        <taxon>Bacteria</taxon>
        <taxon>Pseudomonadati</taxon>
        <taxon>Verrucomicrobiota</taxon>
        <taxon>Opitutia</taxon>
        <taxon>Opitutales</taxon>
        <taxon>Opitutaceae</taxon>
        <taxon>Termitidicoccus</taxon>
    </lineage>
</organism>
<keyword evidence="1" id="KW-0472">Membrane</keyword>
<accession>A0A178IL42</accession>